<evidence type="ECO:0000256" key="2">
    <source>
        <dbReference type="ARBA" id="ARBA00023125"/>
    </source>
</evidence>
<evidence type="ECO:0000256" key="5">
    <source>
        <dbReference type="PROSITE-ProRule" id="PRU00108"/>
    </source>
</evidence>
<feature type="DNA-binding region" description="Homeobox" evidence="5">
    <location>
        <begin position="13"/>
        <end position="72"/>
    </location>
</feature>
<feature type="domain" description="Homeobox" evidence="7">
    <location>
        <begin position="11"/>
        <end position="71"/>
    </location>
</feature>
<organism evidence="10">
    <name type="scientific">Gongylonema pulchrum</name>
    <dbReference type="NCBI Taxonomy" id="637853"/>
    <lineage>
        <taxon>Eukaryota</taxon>
        <taxon>Metazoa</taxon>
        <taxon>Ecdysozoa</taxon>
        <taxon>Nematoda</taxon>
        <taxon>Chromadorea</taxon>
        <taxon>Rhabditida</taxon>
        <taxon>Spirurina</taxon>
        <taxon>Spiruromorpha</taxon>
        <taxon>Spiruroidea</taxon>
        <taxon>Gongylonematidae</taxon>
        <taxon>Gongylonema</taxon>
    </lineage>
</organism>
<dbReference type="InterPro" id="IPR009057">
    <property type="entry name" value="Homeodomain-like_sf"/>
</dbReference>
<protein>
    <submittedName>
        <fullName evidence="10">Homeobox domain-containing protein</fullName>
    </submittedName>
</protein>
<dbReference type="GO" id="GO:0000981">
    <property type="term" value="F:DNA-binding transcription factor activity, RNA polymerase II-specific"/>
    <property type="evidence" value="ECO:0007669"/>
    <property type="project" value="InterPro"/>
</dbReference>
<reference evidence="10" key="1">
    <citation type="submission" date="2016-06" db="UniProtKB">
        <authorList>
            <consortium name="WormBaseParasite"/>
        </authorList>
    </citation>
    <scope>IDENTIFICATION</scope>
</reference>
<evidence type="ECO:0000256" key="3">
    <source>
        <dbReference type="ARBA" id="ARBA00023155"/>
    </source>
</evidence>
<dbReference type="CDD" id="cd00086">
    <property type="entry name" value="homeodomain"/>
    <property type="match status" value="1"/>
</dbReference>
<sequence>MEESCRNDLMNRTRRNRTSFTQAQLNILEEAFKANSYPGQEVRERIAAATELDEGKIQVWFSNRRARCRKSLAASCINSFVFYPHSPVPLLQDAVCLLSLQLTQ</sequence>
<dbReference type="PANTHER" id="PTHR46123">
    <property type="entry name" value="MIX-TYPE HOMEOBOX GENE 1-RELATED"/>
    <property type="match status" value="1"/>
</dbReference>
<proteinExistence type="predicted"/>
<evidence type="ECO:0000259" key="7">
    <source>
        <dbReference type="PROSITE" id="PS50071"/>
    </source>
</evidence>
<dbReference type="InterPro" id="IPR017970">
    <property type="entry name" value="Homeobox_CS"/>
</dbReference>
<dbReference type="GO" id="GO:0005634">
    <property type="term" value="C:nucleus"/>
    <property type="evidence" value="ECO:0007669"/>
    <property type="project" value="UniProtKB-SubCell"/>
</dbReference>
<dbReference type="OrthoDB" id="3225452at2759"/>
<dbReference type="PANTHER" id="PTHR46123:SF4">
    <property type="entry name" value="MIX-TYPE HOMEOBOX GENE 1-RELATED"/>
    <property type="match status" value="1"/>
</dbReference>
<evidence type="ECO:0000313" key="8">
    <source>
        <dbReference type="EMBL" id="VDK58397.1"/>
    </source>
</evidence>
<evidence type="ECO:0000256" key="1">
    <source>
        <dbReference type="ARBA" id="ARBA00004123"/>
    </source>
</evidence>
<evidence type="ECO:0000256" key="6">
    <source>
        <dbReference type="RuleBase" id="RU000682"/>
    </source>
</evidence>
<dbReference type="PROSITE" id="PS00027">
    <property type="entry name" value="HOMEOBOX_1"/>
    <property type="match status" value="1"/>
</dbReference>
<dbReference type="EMBL" id="UYRT01019329">
    <property type="protein sequence ID" value="VDK58397.1"/>
    <property type="molecule type" value="Genomic_DNA"/>
</dbReference>
<gene>
    <name evidence="8" type="ORF">GPUH_LOCUS7455</name>
</gene>
<dbReference type="Proteomes" id="UP000271098">
    <property type="component" value="Unassembled WGS sequence"/>
</dbReference>
<evidence type="ECO:0000256" key="4">
    <source>
        <dbReference type="ARBA" id="ARBA00023242"/>
    </source>
</evidence>
<comment type="subcellular location">
    <subcellularLocation>
        <location evidence="1 5 6">Nucleus</location>
    </subcellularLocation>
</comment>
<evidence type="ECO:0000313" key="10">
    <source>
        <dbReference type="WBParaSite" id="GPUH_0000746301-mRNA-1"/>
    </source>
</evidence>
<dbReference type="SMART" id="SM00389">
    <property type="entry name" value="HOX"/>
    <property type="match status" value="1"/>
</dbReference>
<dbReference type="InterPro" id="IPR001356">
    <property type="entry name" value="HD"/>
</dbReference>
<dbReference type="PROSITE" id="PS50071">
    <property type="entry name" value="HOMEOBOX_2"/>
    <property type="match status" value="1"/>
</dbReference>
<evidence type="ECO:0000313" key="9">
    <source>
        <dbReference type="Proteomes" id="UP000271098"/>
    </source>
</evidence>
<reference evidence="8 9" key="2">
    <citation type="submission" date="2018-11" db="EMBL/GenBank/DDBJ databases">
        <authorList>
            <consortium name="Pathogen Informatics"/>
        </authorList>
    </citation>
    <scope>NUCLEOTIDE SEQUENCE [LARGE SCALE GENOMIC DNA]</scope>
</reference>
<dbReference type="SUPFAM" id="SSF46689">
    <property type="entry name" value="Homeodomain-like"/>
    <property type="match status" value="1"/>
</dbReference>
<name>A0A183DFG3_9BILA</name>
<dbReference type="GO" id="GO:0000977">
    <property type="term" value="F:RNA polymerase II transcription regulatory region sequence-specific DNA binding"/>
    <property type="evidence" value="ECO:0007669"/>
    <property type="project" value="TreeGrafter"/>
</dbReference>
<keyword evidence="9" id="KW-1185">Reference proteome</keyword>
<dbReference type="AlphaFoldDB" id="A0A183DFG3"/>
<keyword evidence="3 5" id="KW-0371">Homeobox</keyword>
<dbReference type="WBParaSite" id="GPUH_0000746301-mRNA-1">
    <property type="protein sequence ID" value="GPUH_0000746301-mRNA-1"/>
    <property type="gene ID" value="GPUH_0000746301"/>
</dbReference>
<dbReference type="InterPro" id="IPR051306">
    <property type="entry name" value="Homeobox_regulator"/>
</dbReference>
<keyword evidence="4 5" id="KW-0539">Nucleus</keyword>
<keyword evidence="2 5" id="KW-0238">DNA-binding</keyword>
<dbReference type="Gene3D" id="1.10.10.60">
    <property type="entry name" value="Homeodomain-like"/>
    <property type="match status" value="1"/>
</dbReference>
<accession>A0A183DFG3</accession>
<dbReference type="Pfam" id="PF00046">
    <property type="entry name" value="Homeodomain"/>
    <property type="match status" value="1"/>
</dbReference>